<feature type="transmembrane region" description="Helical" evidence="1">
    <location>
        <begin position="76"/>
        <end position="97"/>
    </location>
</feature>
<feature type="transmembrane region" description="Helical" evidence="1">
    <location>
        <begin position="24"/>
        <end position="40"/>
    </location>
</feature>
<dbReference type="Proteomes" id="UP000620075">
    <property type="component" value="Unassembled WGS sequence"/>
</dbReference>
<feature type="transmembrane region" description="Helical" evidence="1">
    <location>
        <begin position="109"/>
        <end position="128"/>
    </location>
</feature>
<keyword evidence="1" id="KW-0812">Transmembrane</keyword>
<reference evidence="2 3" key="1">
    <citation type="submission" date="2020-10" db="EMBL/GenBank/DDBJ databases">
        <title>Ca. Dormibacterota MAGs.</title>
        <authorList>
            <person name="Montgomery K."/>
        </authorList>
    </citation>
    <scope>NUCLEOTIDE SEQUENCE [LARGE SCALE GENOMIC DNA]</scope>
    <source>
        <strain evidence="2">SC8811_S16_3</strain>
    </source>
</reference>
<protein>
    <submittedName>
        <fullName evidence="2">Uncharacterized protein</fullName>
    </submittedName>
</protein>
<dbReference type="EMBL" id="JAEKNQ010000041">
    <property type="protein sequence ID" value="MBJ7603810.1"/>
    <property type="molecule type" value="Genomic_DNA"/>
</dbReference>
<name>A0A934KKN7_9BACT</name>
<keyword evidence="1" id="KW-1133">Transmembrane helix</keyword>
<dbReference type="RefSeq" id="WP_338180445.1">
    <property type="nucleotide sequence ID" value="NZ_JAEKNQ010000041.1"/>
</dbReference>
<evidence type="ECO:0000313" key="3">
    <source>
        <dbReference type="Proteomes" id="UP000620075"/>
    </source>
</evidence>
<organism evidence="2 3">
    <name type="scientific">Candidatus Dormiibacter inghamiae</name>
    <dbReference type="NCBI Taxonomy" id="3127013"/>
    <lineage>
        <taxon>Bacteria</taxon>
        <taxon>Bacillati</taxon>
        <taxon>Candidatus Dormiibacterota</taxon>
        <taxon>Candidatus Dormibacteria</taxon>
        <taxon>Candidatus Dormibacterales</taxon>
        <taxon>Candidatus Dormibacteraceae</taxon>
        <taxon>Candidatus Dormiibacter</taxon>
    </lineage>
</organism>
<feature type="transmembrane region" description="Helical" evidence="1">
    <location>
        <begin position="135"/>
        <end position="155"/>
    </location>
</feature>
<evidence type="ECO:0000313" key="2">
    <source>
        <dbReference type="EMBL" id="MBJ7603810.1"/>
    </source>
</evidence>
<accession>A0A934KKN7</accession>
<sequence>MSTYAASGGLAYSRSRLLVAVRPYWLHLYLLAYTPLLLLLDSRTQNLGQQSALGVLTFFVLWLCTLKLPRGQRLQVWLCVGVATLFEIFGSLVWGVYRYRWHNLPLYVPPGHGLVYLFGVTAAALPVFRRHGRRAAEAVLALCTLYAIAGLTVLPPITHRLDVQGALCWPVLAWCILKTERYALFAAIFLATLDLELAGTLAGDWSWLPVAPWDGVPSGNPPSAIAGGYSLIDGSVGLVLAALVWLRLRRWPPLISPPEPSGAAGDR</sequence>
<dbReference type="AlphaFoldDB" id="A0A934KKN7"/>
<feature type="transmembrane region" description="Helical" evidence="1">
    <location>
        <begin position="223"/>
        <end position="246"/>
    </location>
</feature>
<proteinExistence type="predicted"/>
<gene>
    <name evidence="2" type="ORF">JF888_11545</name>
</gene>
<comment type="caution">
    <text evidence="2">The sequence shown here is derived from an EMBL/GenBank/DDBJ whole genome shotgun (WGS) entry which is preliminary data.</text>
</comment>
<evidence type="ECO:0000256" key="1">
    <source>
        <dbReference type="SAM" id="Phobius"/>
    </source>
</evidence>
<keyword evidence="1" id="KW-0472">Membrane</keyword>
<feature type="transmembrane region" description="Helical" evidence="1">
    <location>
        <begin position="52"/>
        <end position="69"/>
    </location>
</feature>